<dbReference type="SUPFAM" id="SSF48264">
    <property type="entry name" value="Cytochrome P450"/>
    <property type="match status" value="1"/>
</dbReference>
<dbReference type="GO" id="GO:0005506">
    <property type="term" value="F:iron ion binding"/>
    <property type="evidence" value="ECO:0007669"/>
    <property type="project" value="InterPro"/>
</dbReference>
<evidence type="ECO:0000256" key="4">
    <source>
        <dbReference type="ARBA" id="ARBA00010617"/>
    </source>
</evidence>
<dbReference type="Gene3D" id="1.10.630.10">
    <property type="entry name" value="Cytochrome P450"/>
    <property type="match status" value="1"/>
</dbReference>
<keyword evidence="11 14" id="KW-0503">Monooxygenase</keyword>
<dbReference type="GO" id="GO:0004497">
    <property type="term" value="F:monooxygenase activity"/>
    <property type="evidence" value="ECO:0007669"/>
    <property type="project" value="UniProtKB-KW"/>
</dbReference>
<keyword evidence="9 14" id="KW-0560">Oxidoreductase</keyword>
<reference evidence="15" key="1">
    <citation type="submission" date="2020-08" db="EMBL/GenBank/DDBJ databases">
        <title>Genome sequencing and assembly of the red palm weevil Rhynchophorus ferrugineus.</title>
        <authorList>
            <person name="Dias G.B."/>
            <person name="Bergman C.M."/>
            <person name="Manee M."/>
        </authorList>
    </citation>
    <scope>NUCLEOTIDE SEQUENCE</scope>
    <source>
        <strain evidence="15">AA-2017</strain>
        <tissue evidence="15">Whole larva</tissue>
    </source>
</reference>
<keyword evidence="8" id="KW-0492">Microsome</keyword>
<comment type="caution">
    <text evidence="15">The sequence shown here is derived from an EMBL/GenBank/DDBJ whole genome shotgun (WGS) entry which is preliminary data.</text>
</comment>
<keyword evidence="12" id="KW-0472">Membrane</keyword>
<dbReference type="PANTHER" id="PTHR24292:SF100">
    <property type="entry name" value="CYTOCHROME P450 6A16, ISOFORM B-RELATED"/>
    <property type="match status" value="1"/>
</dbReference>
<evidence type="ECO:0000256" key="8">
    <source>
        <dbReference type="ARBA" id="ARBA00022848"/>
    </source>
</evidence>
<dbReference type="InterPro" id="IPR001128">
    <property type="entry name" value="Cyt_P450"/>
</dbReference>
<comment type="similarity">
    <text evidence="4 14">Belongs to the cytochrome P450 family.</text>
</comment>
<keyword evidence="7" id="KW-0256">Endoplasmic reticulum</keyword>
<evidence type="ECO:0000256" key="3">
    <source>
        <dbReference type="ARBA" id="ARBA00004406"/>
    </source>
</evidence>
<dbReference type="Proteomes" id="UP000625711">
    <property type="component" value="Unassembled WGS sequence"/>
</dbReference>
<evidence type="ECO:0000256" key="7">
    <source>
        <dbReference type="ARBA" id="ARBA00022824"/>
    </source>
</evidence>
<dbReference type="CDD" id="cd11056">
    <property type="entry name" value="CYP6-like"/>
    <property type="match status" value="1"/>
</dbReference>
<feature type="binding site" description="axial binding residue" evidence="13">
    <location>
        <position position="314"/>
    </location>
    <ligand>
        <name>heme</name>
        <dbReference type="ChEBI" id="CHEBI:30413"/>
    </ligand>
    <ligandPart>
        <name>Fe</name>
        <dbReference type="ChEBI" id="CHEBI:18248"/>
    </ligandPart>
</feature>
<dbReference type="InterPro" id="IPR017972">
    <property type="entry name" value="Cyt_P450_CS"/>
</dbReference>
<comment type="subcellular location">
    <subcellularLocation>
        <location evidence="3">Endoplasmic reticulum membrane</location>
        <topology evidence="3">Peripheral membrane protein</topology>
    </subcellularLocation>
    <subcellularLocation>
        <location evidence="2">Microsome membrane</location>
        <topology evidence="2">Peripheral membrane protein</topology>
    </subcellularLocation>
</comment>
<dbReference type="PROSITE" id="PS00086">
    <property type="entry name" value="CYTOCHROME_P450"/>
    <property type="match status" value="1"/>
</dbReference>
<dbReference type="AlphaFoldDB" id="A0A834IDY3"/>
<proteinExistence type="inferred from homology"/>
<evidence type="ECO:0000313" key="16">
    <source>
        <dbReference type="Proteomes" id="UP000625711"/>
    </source>
</evidence>
<dbReference type="GO" id="GO:0016705">
    <property type="term" value="F:oxidoreductase activity, acting on paired donors, with incorporation or reduction of molecular oxygen"/>
    <property type="evidence" value="ECO:0007669"/>
    <property type="project" value="InterPro"/>
</dbReference>
<keyword evidence="10 13" id="KW-0408">Iron</keyword>
<evidence type="ECO:0000313" key="15">
    <source>
        <dbReference type="EMBL" id="KAF7276323.1"/>
    </source>
</evidence>
<dbReference type="EMBL" id="JAACXV010007431">
    <property type="protein sequence ID" value="KAF7276323.1"/>
    <property type="molecule type" value="Genomic_DNA"/>
</dbReference>
<dbReference type="PANTHER" id="PTHR24292">
    <property type="entry name" value="CYTOCHROME P450"/>
    <property type="match status" value="1"/>
</dbReference>
<accession>A0A834IDY3</accession>
<evidence type="ECO:0000256" key="11">
    <source>
        <dbReference type="ARBA" id="ARBA00023033"/>
    </source>
</evidence>
<evidence type="ECO:0000256" key="6">
    <source>
        <dbReference type="ARBA" id="ARBA00022723"/>
    </source>
</evidence>
<evidence type="ECO:0000256" key="13">
    <source>
        <dbReference type="PIRSR" id="PIRSR602401-1"/>
    </source>
</evidence>
<dbReference type="InterPro" id="IPR002401">
    <property type="entry name" value="Cyt_P450_E_grp-I"/>
</dbReference>
<keyword evidence="5 13" id="KW-0349">Heme</keyword>
<dbReference type="Pfam" id="PF00067">
    <property type="entry name" value="p450"/>
    <property type="match status" value="1"/>
</dbReference>
<dbReference type="InterPro" id="IPR036396">
    <property type="entry name" value="Cyt_P450_sf"/>
</dbReference>
<name>A0A834IDY3_RHYFE</name>
<dbReference type="PRINTS" id="PR00463">
    <property type="entry name" value="EP450I"/>
</dbReference>
<evidence type="ECO:0008006" key="17">
    <source>
        <dbReference type="Google" id="ProtNLM"/>
    </source>
</evidence>
<keyword evidence="6 13" id="KW-0479">Metal-binding</keyword>
<gene>
    <name evidence="15" type="ORF">GWI33_010502</name>
</gene>
<protein>
    <recommendedName>
        <fullName evidence="17">Cytochrome P450</fullName>
    </recommendedName>
</protein>
<dbReference type="GO" id="GO:0020037">
    <property type="term" value="F:heme binding"/>
    <property type="evidence" value="ECO:0007669"/>
    <property type="project" value="InterPro"/>
</dbReference>
<organism evidence="15 16">
    <name type="scientific">Rhynchophorus ferrugineus</name>
    <name type="common">Red palm weevil</name>
    <name type="synonym">Curculio ferrugineus</name>
    <dbReference type="NCBI Taxonomy" id="354439"/>
    <lineage>
        <taxon>Eukaryota</taxon>
        <taxon>Metazoa</taxon>
        <taxon>Ecdysozoa</taxon>
        <taxon>Arthropoda</taxon>
        <taxon>Hexapoda</taxon>
        <taxon>Insecta</taxon>
        <taxon>Pterygota</taxon>
        <taxon>Neoptera</taxon>
        <taxon>Endopterygota</taxon>
        <taxon>Coleoptera</taxon>
        <taxon>Polyphaga</taxon>
        <taxon>Cucujiformia</taxon>
        <taxon>Curculionidae</taxon>
        <taxon>Dryophthorinae</taxon>
        <taxon>Rhynchophorus</taxon>
    </lineage>
</organism>
<dbReference type="InterPro" id="IPR050476">
    <property type="entry name" value="Insect_CytP450_Detox"/>
</dbReference>
<keyword evidence="16" id="KW-1185">Reference proteome</keyword>
<evidence type="ECO:0000256" key="14">
    <source>
        <dbReference type="RuleBase" id="RU000461"/>
    </source>
</evidence>
<dbReference type="PRINTS" id="PR00385">
    <property type="entry name" value="P450"/>
</dbReference>
<comment type="cofactor">
    <cofactor evidence="1 13">
        <name>heme</name>
        <dbReference type="ChEBI" id="CHEBI:30413"/>
    </cofactor>
</comment>
<evidence type="ECO:0000256" key="2">
    <source>
        <dbReference type="ARBA" id="ARBA00004174"/>
    </source>
</evidence>
<evidence type="ECO:0000256" key="5">
    <source>
        <dbReference type="ARBA" id="ARBA00022617"/>
    </source>
</evidence>
<evidence type="ECO:0000256" key="1">
    <source>
        <dbReference type="ARBA" id="ARBA00001971"/>
    </source>
</evidence>
<sequence length="370" mass="42554">MKMMFDTLTEKADILSTLVHDLVKLDKPIELKGISMRFTTDIIGSCGFGIECNSLTDENSEFYKHGQKLFGTTSKRPTIWTKIAKFLSLTSRHNHKFFFDLENFFRNVVTETLKYREDNKIVRKDFMHLMIQLKNKGKITEINSTDDDVYNKTVAEDGISFEELAGQVLLFFTAGFETSSTTISFCLLELTQHPDIQQKMREEARALWKKHGGKFTYEAVQEMTYIESVVKETLRMYPPLAILPRVCTKNYKVPNTEVIVEKGTTLKISVWGLHLDPEYFPDPYKFDPDRFSAENKHKINPHAYIPFGDGPRQCLGLRFALLESKLGLAMLLKDFNFTLHETTPYPPKYVVNNFIPTVEGGVLLKITKAD</sequence>
<dbReference type="FunFam" id="1.10.630.10:FF:000182">
    <property type="entry name" value="Cytochrome P450 3A4"/>
    <property type="match status" value="1"/>
</dbReference>
<evidence type="ECO:0000256" key="9">
    <source>
        <dbReference type="ARBA" id="ARBA00023002"/>
    </source>
</evidence>
<dbReference type="GO" id="GO:0005789">
    <property type="term" value="C:endoplasmic reticulum membrane"/>
    <property type="evidence" value="ECO:0007669"/>
    <property type="project" value="UniProtKB-SubCell"/>
</dbReference>
<evidence type="ECO:0000256" key="10">
    <source>
        <dbReference type="ARBA" id="ARBA00023004"/>
    </source>
</evidence>
<dbReference type="OrthoDB" id="2789670at2759"/>
<evidence type="ECO:0000256" key="12">
    <source>
        <dbReference type="ARBA" id="ARBA00023136"/>
    </source>
</evidence>